<sequence>MKSNTPSFSAVVVISLLLCSCSTFKPNPEAIDSSLERKKVKSTDDVTVSMVIPSAKESEKVFGVDLVKKRIQPIWVEVDNRTDTELILMPILIDHDYYAPLEVSYKFRNRWSKSKTRIKDDFFIDMQIPYEIPPDSVASGYVYGRREAGVRYAKAMLVRDEHDPIELPFALQVPGIQADYEQIDFDNLYTEDEFIRIDDPSRLREELIKLPRCTVDKKGKHEGDPLNLVVIGMAEAAGPAFSQRNWDITEEIRWGTIFKTVQAFFIGSRYQFSPVSSLYVFGRKQDLALQKIRSTIHERNHLRLWLTPIVYQGKDVWIGQISRDIGVRFTTKTLVTHKIDPDVDSARLYLAQDLLLTQHLQAIGTVDGVERADRDAPRRNLTGDPYFTDGQRLIVIFSPETVPPDDLHILEWPESGEQE</sequence>
<dbReference type="InterPro" id="IPR025902">
    <property type="entry name" value="LssY-like-C_dom"/>
</dbReference>
<evidence type="ECO:0000313" key="3">
    <source>
        <dbReference type="EMBL" id="VGO15421.1"/>
    </source>
</evidence>
<keyword evidence="4" id="KW-1185">Reference proteome</keyword>
<evidence type="ECO:0000313" key="4">
    <source>
        <dbReference type="Proteomes" id="UP000366872"/>
    </source>
</evidence>
<reference evidence="3 4" key="1">
    <citation type="submission" date="2019-04" db="EMBL/GenBank/DDBJ databases">
        <authorList>
            <person name="Van Vliet M D."/>
        </authorList>
    </citation>
    <scope>NUCLEOTIDE SEQUENCE [LARGE SCALE GENOMIC DNA]</scope>
    <source>
        <strain evidence="3 4">F1</strain>
    </source>
</reference>
<name>A0A6C2U7A7_PONDE</name>
<protein>
    <recommendedName>
        <fullName evidence="2">LssY-like C-terminal domain-containing protein</fullName>
    </recommendedName>
</protein>
<keyword evidence="1" id="KW-0732">Signal</keyword>
<proteinExistence type="predicted"/>
<dbReference type="AlphaFoldDB" id="A0A6C2U7A7"/>
<evidence type="ECO:0000259" key="2">
    <source>
        <dbReference type="Pfam" id="PF14067"/>
    </source>
</evidence>
<dbReference type="EMBL" id="CAAHFG010000002">
    <property type="protein sequence ID" value="VGO15421.1"/>
    <property type="molecule type" value="Genomic_DNA"/>
</dbReference>
<dbReference type="RefSeq" id="WP_136080986.1">
    <property type="nucleotide sequence ID" value="NZ_CAAHFG010000002.1"/>
</dbReference>
<feature type="domain" description="LssY-like C-terminal" evidence="2">
    <location>
        <begin position="210"/>
        <end position="391"/>
    </location>
</feature>
<evidence type="ECO:0000256" key="1">
    <source>
        <dbReference type="SAM" id="SignalP"/>
    </source>
</evidence>
<feature type="chain" id="PRO_5025641633" description="LssY-like C-terminal domain-containing protein" evidence="1">
    <location>
        <begin position="26"/>
        <end position="419"/>
    </location>
</feature>
<dbReference type="PROSITE" id="PS51257">
    <property type="entry name" value="PROKAR_LIPOPROTEIN"/>
    <property type="match status" value="1"/>
</dbReference>
<feature type="signal peptide" evidence="1">
    <location>
        <begin position="1"/>
        <end position="25"/>
    </location>
</feature>
<accession>A0A6C2U7A7</accession>
<dbReference type="Proteomes" id="UP000366872">
    <property type="component" value="Unassembled WGS sequence"/>
</dbReference>
<dbReference type="Pfam" id="PF14067">
    <property type="entry name" value="LssY_C"/>
    <property type="match status" value="1"/>
</dbReference>
<gene>
    <name evidence="3" type="ORF">PDESU_04004</name>
</gene>
<organism evidence="3 4">
    <name type="scientific">Pontiella desulfatans</name>
    <dbReference type="NCBI Taxonomy" id="2750659"/>
    <lineage>
        <taxon>Bacteria</taxon>
        <taxon>Pseudomonadati</taxon>
        <taxon>Kiritimatiellota</taxon>
        <taxon>Kiritimatiellia</taxon>
        <taxon>Kiritimatiellales</taxon>
        <taxon>Pontiellaceae</taxon>
        <taxon>Pontiella</taxon>
    </lineage>
</organism>